<dbReference type="Pfam" id="PF00849">
    <property type="entry name" value="PseudoU_synth_2"/>
    <property type="match status" value="1"/>
</dbReference>
<dbReference type="Gene3D" id="3.30.2350.10">
    <property type="entry name" value="Pseudouridine synthase"/>
    <property type="match status" value="1"/>
</dbReference>
<dbReference type="EMBL" id="MCGE01000033">
    <property type="protein sequence ID" value="ORZ07815.1"/>
    <property type="molecule type" value="Genomic_DNA"/>
</dbReference>
<feature type="domain" description="Pseudouridine synthase RsuA/RluA-like" evidence="2">
    <location>
        <begin position="26"/>
        <end position="213"/>
    </location>
</feature>
<dbReference type="InterPro" id="IPR020103">
    <property type="entry name" value="PsdUridine_synth_cat_dom_sf"/>
</dbReference>
<name>A0A1X2I2A3_9FUNG</name>
<protein>
    <submittedName>
        <fullName evidence="3">Pseudouridine synthase</fullName>
    </submittedName>
</protein>
<dbReference type="STRING" id="90262.A0A1X2I2A3"/>
<dbReference type="GO" id="GO:0003723">
    <property type="term" value="F:RNA binding"/>
    <property type="evidence" value="ECO:0007669"/>
    <property type="project" value="InterPro"/>
</dbReference>
<dbReference type="OrthoDB" id="428658at2759"/>
<reference evidence="3 4" key="1">
    <citation type="submission" date="2016-07" db="EMBL/GenBank/DDBJ databases">
        <title>Pervasive Adenine N6-methylation of Active Genes in Fungi.</title>
        <authorList>
            <consortium name="DOE Joint Genome Institute"/>
            <person name="Mondo S.J."/>
            <person name="Dannebaum R.O."/>
            <person name="Kuo R.C."/>
            <person name="Labutti K."/>
            <person name="Haridas S."/>
            <person name="Kuo A."/>
            <person name="Salamov A."/>
            <person name="Ahrendt S.R."/>
            <person name="Lipzen A."/>
            <person name="Sullivan W."/>
            <person name="Andreopoulos W.B."/>
            <person name="Clum A."/>
            <person name="Lindquist E."/>
            <person name="Daum C."/>
            <person name="Ramamoorthy G.K."/>
            <person name="Gryganskyi A."/>
            <person name="Culley D."/>
            <person name="Magnuson J.K."/>
            <person name="James T.Y."/>
            <person name="O'Malley M.A."/>
            <person name="Stajich J.E."/>
            <person name="Spatafora J.W."/>
            <person name="Visel A."/>
            <person name="Grigoriev I.V."/>
        </authorList>
    </citation>
    <scope>NUCLEOTIDE SEQUENCE [LARGE SCALE GENOMIC DNA]</scope>
    <source>
        <strain evidence="3 4">NRRL 1336</strain>
    </source>
</reference>
<evidence type="ECO:0000259" key="2">
    <source>
        <dbReference type="Pfam" id="PF00849"/>
    </source>
</evidence>
<dbReference type="Proteomes" id="UP000193560">
    <property type="component" value="Unassembled WGS sequence"/>
</dbReference>
<proteinExistence type="inferred from homology"/>
<organism evidence="3 4">
    <name type="scientific">Absidia repens</name>
    <dbReference type="NCBI Taxonomy" id="90262"/>
    <lineage>
        <taxon>Eukaryota</taxon>
        <taxon>Fungi</taxon>
        <taxon>Fungi incertae sedis</taxon>
        <taxon>Mucoromycota</taxon>
        <taxon>Mucoromycotina</taxon>
        <taxon>Mucoromycetes</taxon>
        <taxon>Mucorales</taxon>
        <taxon>Cunninghamellaceae</taxon>
        <taxon>Absidia</taxon>
    </lineage>
</organism>
<dbReference type="InterPro" id="IPR050188">
    <property type="entry name" value="RluA_PseudoU_synthase"/>
</dbReference>
<dbReference type="InterPro" id="IPR006145">
    <property type="entry name" value="PsdUridine_synth_RsuA/RluA"/>
</dbReference>
<dbReference type="GO" id="GO:0009982">
    <property type="term" value="F:pseudouridine synthase activity"/>
    <property type="evidence" value="ECO:0007669"/>
    <property type="project" value="InterPro"/>
</dbReference>
<dbReference type="AlphaFoldDB" id="A0A1X2I2A3"/>
<accession>A0A1X2I2A3</accession>
<gene>
    <name evidence="3" type="ORF">BCR42DRAFT_495676</name>
</gene>
<evidence type="ECO:0000313" key="3">
    <source>
        <dbReference type="EMBL" id="ORZ07815.1"/>
    </source>
</evidence>
<comment type="similarity">
    <text evidence="1">Belongs to the pseudouridine synthase RluA family.</text>
</comment>
<dbReference type="SUPFAM" id="SSF55120">
    <property type="entry name" value="Pseudouridine synthase"/>
    <property type="match status" value="1"/>
</dbReference>
<comment type="caution">
    <text evidence="3">The sequence shown here is derived from an EMBL/GenBank/DDBJ whole genome shotgun (WGS) entry which is preliminary data.</text>
</comment>
<dbReference type="GO" id="GO:0000455">
    <property type="term" value="P:enzyme-directed rRNA pseudouridine synthesis"/>
    <property type="evidence" value="ECO:0007669"/>
    <property type="project" value="TreeGrafter"/>
</dbReference>
<keyword evidence="4" id="KW-1185">Reference proteome</keyword>
<dbReference type="PANTHER" id="PTHR21600:SF87">
    <property type="entry name" value="RNA PSEUDOURIDYLATE SYNTHASE DOMAIN-CONTAINING PROTEIN 1"/>
    <property type="match status" value="1"/>
</dbReference>
<dbReference type="CDD" id="cd02869">
    <property type="entry name" value="PseudoU_synth_RluA_like"/>
    <property type="match status" value="1"/>
</dbReference>
<evidence type="ECO:0000256" key="1">
    <source>
        <dbReference type="ARBA" id="ARBA00010876"/>
    </source>
</evidence>
<sequence length="265" mass="29763">MSGTGEHLSSDRLLKPLQVVYQDDSYFVVDKPYDCRIQPDPKQPNDLSVEQLVQQQYPDLPPLKNVHQIDYATSGIYVQALTRKAAGKVCKLFEQRSVEKTYLAIVHGHIIPGLEQEETSALEETTTTTTAAAAAKHLISVDKPIGNDPSHPFRMAILPTGKPSFTTIQVIQQGYYHLPVHQSHDVASKIPVTKVLLFPKTGRRHQLRVHLQSIGHPIIGDFNYETPYTDTFRMMLHAYKIHFPLSSGAITIETKDPFVDIIENS</sequence>
<dbReference type="PANTHER" id="PTHR21600">
    <property type="entry name" value="MITOCHONDRIAL RNA PSEUDOURIDINE SYNTHASE"/>
    <property type="match status" value="1"/>
</dbReference>
<evidence type="ECO:0000313" key="4">
    <source>
        <dbReference type="Proteomes" id="UP000193560"/>
    </source>
</evidence>